<gene>
    <name evidence="2" type="ORF">GCM10010274_20040</name>
</gene>
<reference evidence="2" key="1">
    <citation type="journal article" date="2014" name="Int. J. Syst. Evol. Microbiol.">
        <title>Complete genome sequence of Corynebacterium casei LMG S-19264T (=DSM 44701T), isolated from a smear-ripened cheese.</title>
        <authorList>
            <consortium name="US DOE Joint Genome Institute (JGI-PGF)"/>
            <person name="Walter F."/>
            <person name="Albersmeier A."/>
            <person name="Kalinowski J."/>
            <person name="Ruckert C."/>
        </authorList>
    </citation>
    <scope>NUCLEOTIDE SEQUENCE</scope>
    <source>
        <strain evidence="2">JCM 4391</strain>
    </source>
</reference>
<dbReference type="AlphaFoldDB" id="A0A918M369"/>
<dbReference type="Gene3D" id="3.40.630.30">
    <property type="match status" value="1"/>
</dbReference>
<feature type="compositionally biased region" description="Basic and acidic residues" evidence="1">
    <location>
        <begin position="43"/>
        <end position="59"/>
    </location>
</feature>
<proteinExistence type="predicted"/>
<feature type="region of interest" description="Disordered" evidence="1">
    <location>
        <begin position="40"/>
        <end position="76"/>
    </location>
</feature>
<name>A0A918M369_9ACTN</name>
<protein>
    <recommendedName>
        <fullName evidence="4">Acetyltransferase</fullName>
    </recommendedName>
</protein>
<evidence type="ECO:0008006" key="4">
    <source>
        <dbReference type="Google" id="ProtNLM"/>
    </source>
</evidence>
<comment type="caution">
    <text evidence="2">The sequence shown here is derived from an EMBL/GenBank/DDBJ whole genome shotgun (WGS) entry which is preliminary data.</text>
</comment>
<dbReference type="Proteomes" id="UP000636661">
    <property type="component" value="Unassembled WGS sequence"/>
</dbReference>
<evidence type="ECO:0000313" key="3">
    <source>
        <dbReference type="Proteomes" id="UP000636661"/>
    </source>
</evidence>
<evidence type="ECO:0000256" key="1">
    <source>
        <dbReference type="SAM" id="MobiDB-lite"/>
    </source>
</evidence>
<sequence>MPREDEEVQVRPGTDADLIALTDISNHYVRETAITFDTVPFTPEERRPRLRSHPEDGPRRAPTACWAPATQGSRGP</sequence>
<evidence type="ECO:0000313" key="2">
    <source>
        <dbReference type="EMBL" id="GGU32912.1"/>
    </source>
</evidence>
<organism evidence="2 3">
    <name type="scientific">Streptomyces lavendofoliae</name>
    <dbReference type="NCBI Taxonomy" id="67314"/>
    <lineage>
        <taxon>Bacteria</taxon>
        <taxon>Bacillati</taxon>
        <taxon>Actinomycetota</taxon>
        <taxon>Actinomycetes</taxon>
        <taxon>Kitasatosporales</taxon>
        <taxon>Streptomycetaceae</taxon>
        <taxon>Streptomyces</taxon>
    </lineage>
</organism>
<reference evidence="2" key="2">
    <citation type="submission" date="2020-09" db="EMBL/GenBank/DDBJ databases">
        <authorList>
            <person name="Sun Q."/>
            <person name="Ohkuma M."/>
        </authorList>
    </citation>
    <scope>NUCLEOTIDE SEQUENCE</scope>
    <source>
        <strain evidence="2">JCM 4391</strain>
    </source>
</reference>
<keyword evidence="3" id="KW-1185">Reference proteome</keyword>
<accession>A0A918M369</accession>
<dbReference type="EMBL" id="BMTP01000004">
    <property type="protein sequence ID" value="GGU32912.1"/>
    <property type="molecule type" value="Genomic_DNA"/>
</dbReference>